<dbReference type="InterPro" id="IPR053597">
    <property type="entry name" value="Retron_Ec48_antiviral"/>
</dbReference>
<evidence type="ECO:0000256" key="1">
    <source>
        <dbReference type="SAM" id="Phobius"/>
    </source>
</evidence>
<evidence type="ECO:0000313" key="2">
    <source>
        <dbReference type="EMBL" id="KKO11793.1"/>
    </source>
</evidence>
<dbReference type="AlphaFoldDB" id="A0A0F9WH44"/>
<dbReference type="EMBL" id="LAZR01000002">
    <property type="protein sequence ID" value="KKO11793.1"/>
    <property type="molecule type" value="Genomic_DNA"/>
</dbReference>
<proteinExistence type="predicted"/>
<name>A0A0F9WH44_9ZZZZ</name>
<accession>A0A0F9WH44</accession>
<sequence length="279" mass="31234">MKISFYSLAVYIALLGLFLLAFISFISDYKIYKDTIGDLCFSSDCIDNFYKYFSGSVNIVTGGVAVIAFVAAIFGSIIALDNYRASVKASALSGHINHLKLFQSYIEAESLKFGINFVESVDTFLWYRTMFPDSRKGDVHVSKKYGQLIENLRSEIEKSSNSISNSNANYVPTVVESKSAYNIAAEVVRNSRLKIKQLVGSSQSPIRDKRYTFTNSDHQRRVIASLSEIGVSISRNEQNEFIKTESSALRLIESVNLTFCDLNSSNADLVTLKVERTYL</sequence>
<dbReference type="NCBIfam" id="NF038235">
    <property type="entry name" value="retron_Ec48_2TM"/>
    <property type="match status" value="1"/>
</dbReference>
<organism evidence="2">
    <name type="scientific">marine sediment metagenome</name>
    <dbReference type="NCBI Taxonomy" id="412755"/>
    <lineage>
        <taxon>unclassified sequences</taxon>
        <taxon>metagenomes</taxon>
        <taxon>ecological metagenomes</taxon>
    </lineage>
</organism>
<protein>
    <submittedName>
        <fullName evidence="2">Uncharacterized protein</fullName>
    </submittedName>
</protein>
<comment type="caution">
    <text evidence="2">The sequence shown here is derived from an EMBL/GenBank/DDBJ whole genome shotgun (WGS) entry which is preliminary data.</text>
</comment>
<gene>
    <name evidence="2" type="ORF">LCGC14_0012970</name>
</gene>
<feature type="transmembrane region" description="Helical" evidence="1">
    <location>
        <begin position="5"/>
        <end position="26"/>
    </location>
</feature>
<keyword evidence="1" id="KW-1133">Transmembrane helix</keyword>
<keyword evidence="1" id="KW-0812">Transmembrane</keyword>
<feature type="transmembrane region" description="Helical" evidence="1">
    <location>
        <begin position="59"/>
        <end position="80"/>
    </location>
</feature>
<reference evidence="2" key="1">
    <citation type="journal article" date="2015" name="Nature">
        <title>Complex archaea that bridge the gap between prokaryotes and eukaryotes.</title>
        <authorList>
            <person name="Spang A."/>
            <person name="Saw J.H."/>
            <person name="Jorgensen S.L."/>
            <person name="Zaremba-Niedzwiedzka K."/>
            <person name="Martijn J."/>
            <person name="Lind A.E."/>
            <person name="van Eijk R."/>
            <person name="Schleper C."/>
            <person name="Guy L."/>
            <person name="Ettema T.J."/>
        </authorList>
    </citation>
    <scope>NUCLEOTIDE SEQUENCE</scope>
</reference>
<keyword evidence="1" id="KW-0472">Membrane</keyword>